<organism evidence="2 3">
    <name type="scientific">Candidatus Giovannonibacteria bacterium GW2011_GWA2_45_21</name>
    <dbReference type="NCBI Taxonomy" id="1618649"/>
    <lineage>
        <taxon>Bacteria</taxon>
        <taxon>Candidatus Giovannoniibacteriota</taxon>
    </lineage>
</organism>
<keyword evidence="1" id="KW-0472">Membrane</keyword>
<name>A0A0G1PG58_9BACT</name>
<dbReference type="Proteomes" id="UP000034696">
    <property type="component" value="Unassembled WGS sequence"/>
</dbReference>
<reference evidence="2 3" key="1">
    <citation type="journal article" date="2015" name="Nature">
        <title>rRNA introns, odd ribosomes, and small enigmatic genomes across a large radiation of phyla.</title>
        <authorList>
            <person name="Brown C.T."/>
            <person name="Hug L.A."/>
            <person name="Thomas B.C."/>
            <person name="Sharon I."/>
            <person name="Castelle C.J."/>
            <person name="Singh A."/>
            <person name="Wilkins M.J."/>
            <person name="Williams K.H."/>
            <person name="Banfield J.F."/>
        </authorList>
    </citation>
    <scope>NUCLEOTIDE SEQUENCE [LARGE SCALE GENOMIC DNA]</scope>
</reference>
<evidence type="ECO:0000313" key="2">
    <source>
        <dbReference type="EMBL" id="KKU04413.1"/>
    </source>
</evidence>
<accession>A0A0G1PG58</accession>
<keyword evidence="1" id="KW-1133">Transmembrane helix</keyword>
<proteinExistence type="predicted"/>
<dbReference type="EMBL" id="LCKT01000019">
    <property type="protein sequence ID" value="KKU04413.1"/>
    <property type="molecule type" value="Genomic_DNA"/>
</dbReference>
<gene>
    <name evidence="2" type="ORF">UX06_C0019G0002</name>
</gene>
<protein>
    <submittedName>
        <fullName evidence="2">Uncharacterized protein</fullName>
    </submittedName>
</protein>
<comment type="caution">
    <text evidence="2">The sequence shown here is derived from an EMBL/GenBank/DDBJ whole genome shotgun (WGS) entry which is preliminary data.</text>
</comment>
<sequence length="159" mass="18403">MNKELLDKYSKISVIVIAVILVISFIGVVYSKVWTPYYEQLKQERIDREYSEAIKKHNEIVGLRSKCHAEIEANSKQRLIKNCVHRTSSGPIFDEKSCVVSKIVVPDLDDYIRSQANNSGLVKNWCNEYFQCSGDFLQTNAETKQTEQKNCEEKYPLNF</sequence>
<keyword evidence="1" id="KW-0812">Transmembrane</keyword>
<evidence type="ECO:0000313" key="3">
    <source>
        <dbReference type="Proteomes" id="UP000034696"/>
    </source>
</evidence>
<dbReference type="AlphaFoldDB" id="A0A0G1PG58"/>
<feature type="transmembrane region" description="Helical" evidence="1">
    <location>
        <begin position="12"/>
        <end position="30"/>
    </location>
</feature>
<evidence type="ECO:0000256" key="1">
    <source>
        <dbReference type="SAM" id="Phobius"/>
    </source>
</evidence>